<comment type="similarity">
    <text evidence="1">Belongs to the peptidase C2 family.</text>
</comment>
<evidence type="ECO:0000256" key="6">
    <source>
        <dbReference type="PROSITE-ProRule" id="PRU00239"/>
    </source>
</evidence>
<dbReference type="SMART" id="SM00230">
    <property type="entry name" value="CysPc"/>
    <property type="match status" value="1"/>
</dbReference>
<comment type="caution">
    <text evidence="8">The sequence shown here is derived from an EMBL/GenBank/DDBJ whole genome shotgun (WGS) entry which is preliminary data.</text>
</comment>
<dbReference type="SUPFAM" id="SSF54001">
    <property type="entry name" value="Cysteine proteinases"/>
    <property type="match status" value="1"/>
</dbReference>
<dbReference type="AlphaFoldDB" id="A0A813UDS7"/>
<reference evidence="8" key="1">
    <citation type="submission" date="2021-02" db="EMBL/GenBank/DDBJ databases">
        <authorList>
            <person name="Nowell W R."/>
        </authorList>
    </citation>
    <scope>NUCLEOTIDE SEQUENCE</scope>
    <source>
        <strain evidence="8">Ploen Becks lab</strain>
    </source>
</reference>
<dbReference type="PANTHER" id="PTHR10183:SF379">
    <property type="entry name" value="CALPAIN-5"/>
    <property type="match status" value="1"/>
</dbReference>
<dbReference type="PANTHER" id="PTHR10183">
    <property type="entry name" value="CALPAIN"/>
    <property type="match status" value="1"/>
</dbReference>
<dbReference type="Proteomes" id="UP000663879">
    <property type="component" value="Unassembled WGS sequence"/>
</dbReference>
<keyword evidence="9" id="KW-1185">Reference proteome</keyword>
<dbReference type="Pfam" id="PF00648">
    <property type="entry name" value="Peptidase_C2"/>
    <property type="match status" value="1"/>
</dbReference>
<dbReference type="GO" id="GO:0006508">
    <property type="term" value="P:proteolysis"/>
    <property type="evidence" value="ECO:0007669"/>
    <property type="project" value="UniProtKB-KW"/>
</dbReference>
<dbReference type="OrthoDB" id="6512976at2759"/>
<evidence type="ECO:0000313" key="8">
    <source>
        <dbReference type="EMBL" id="CAF0824493.1"/>
    </source>
</evidence>
<keyword evidence="3 6" id="KW-0378">Hydrolase</keyword>
<name>A0A813UDS7_9BILA</name>
<evidence type="ECO:0000256" key="3">
    <source>
        <dbReference type="ARBA" id="ARBA00022801"/>
    </source>
</evidence>
<feature type="active site" evidence="5 6">
    <location>
        <position position="442"/>
    </location>
</feature>
<evidence type="ECO:0000313" key="9">
    <source>
        <dbReference type="Proteomes" id="UP000663879"/>
    </source>
</evidence>
<organism evidence="8 9">
    <name type="scientific">Brachionus calyciflorus</name>
    <dbReference type="NCBI Taxonomy" id="104777"/>
    <lineage>
        <taxon>Eukaryota</taxon>
        <taxon>Metazoa</taxon>
        <taxon>Spiralia</taxon>
        <taxon>Gnathifera</taxon>
        <taxon>Rotifera</taxon>
        <taxon>Eurotatoria</taxon>
        <taxon>Monogononta</taxon>
        <taxon>Pseudotrocha</taxon>
        <taxon>Ploima</taxon>
        <taxon>Brachionidae</taxon>
        <taxon>Brachionus</taxon>
    </lineage>
</organism>
<accession>A0A813UDS7</accession>
<dbReference type="InterPro" id="IPR001300">
    <property type="entry name" value="Peptidase_C2_calpain_cat"/>
</dbReference>
<dbReference type="InterPro" id="IPR038765">
    <property type="entry name" value="Papain-like_cys_pep_sf"/>
</dbReference>
<dbReference type="Gene3D" id="3.90.70.10">
    <property type="entry name" value="Cysteine proteinases"/>
    <property type="match status" value="1"/>
</dbReference>
<sequence length="650" mass="75610">MGNKCSKLEESNMPQTQLKTVNYEIKNLNDLNSKNEFVLDEDEKSRVSSVRRSEVSREISNTSLADSENETETQEYHVIQIEIDREEFSSDVSSDNDDEIETVKSKLFNSTDILLFNNNLDIRKIRRNKEFFRDPFFKPSIKVLSSSVNAELACSLFRSFQCKNTFDFSELSSLIKWERCAVISYNNRSFLHLKNEFVLNENGTPLPSNYSMYDYVNYFSIHDIFQGVLGDCFMIAAIMGITYNKELLAHVIPKDNASRNNMQLGAYHFRFWKLGNWYDLVIDDYLPVTNSYDLFFTKNLTYQNEYWIPLFEKAVAKFVGCYDLLHGGLLANSSLFLSGGIHDNYYTDLSFHITEKRPIITPNARSIFKFINEEFDNKPETAIPTINELFEILKFASRRKDLIGCYQLSDNIADAFGVYGKHQYLVSEVDQIKDIRYVKVHNPHNKLDDIKKKLTYQKFESILKSHGLWTSYPGEFFMSYEDFIKCFEGITVVNLLPEKEQALDSIHLGLIKKSTLFTRWKIRTSKGLLYPSNASRKKILKLKLKLTKSKPEYMIFSFCTAYMKTVPLVTLNIYRNDGVKAPKFIGNHHTIEFSGNHQQVFRVTLPAGEYTMFFEQNINKLVNEVEYCARIFTDIKSDNDIQVNFFEDQG</sequence>
<dbReference type="GO" id="GO:0004198">
    <property type="term" value="F:calcium-dependent cysteine-type endopeptidase activity"/>
    <property type="evidence" value="ECO:0007669"/>
    <property type="project" value="InterPro"/>
</dbReference>
<protein>
    <recommendedName>
        <fullName evidence="7">Calpain catalytic domain-containing protein</fullName>
    </recommendedName>
</protein>
<evidence type="ECO:0000256" key="5">
    <source>
        <dbReference type="PIRSR" id="PIRSR622684-1"/>
    </source>
</evidence>
<dbReference type="PRINTS" id="PR00704">
    <property type="entry name" value="CALPAIN"/>
</dbReference>
<feature type="active site" evidence="5 6">
    <location>
        <position position="422"/>
    </location>
</feature>
<evidence type="ECO:0000256" key="4">
    <source>
        <dbReference type="ARBA" id="ARBA00022807"/>
    </source>
</evidence>
<evidence type="ECO:0000259" key="7">
    <source>
        <dbReference type="PROSITE" id="PS50203"/>
    </source>
</evidence>
<feature type="domain" description="Calpain catalytic" evidence="7">
    <location>
        <begin position="131"/>
        <end position="496"/>
    </location>
</feature>
<evidence type="ECO:0000256" key="2">
    <source>
        <dbReference type="ARBA" id="ARBA00022670"/>
    </source>
</evidence>
<proteinExistence type="inferred from homology"/>
<dbReference type="PROSITE" id="PS50203">
    <property type="entry name" value="CALPAIN_CAT"/>
    <property type="match status" value="1"/>
</dbReference>
<dbReference type="EMBL" id="CAJNOC010000988">
    <property type="protein sequence ID" value="CAF0824493.1"/>
    <property type="molecule type" value="Genomic_DNA"/>
</dbReference>
<dbReference type="InterPro" id="IPR022684">
    <property type="entry name" value="Calpain_cysteine_protease"/>
</dbReference>
<feature type="active site" evidence="5 6">
    <location>
        <position position="232"/>
    </location>
</feature>
<keyword evidence="2 6" id="KW-0645">Protease</keyword>
<evidence type="ECO:0000256" key="1">
    <source>
        <dbReference type="ARBA" id="ARBA00007623"/>
    </source>
</evidence>
<gene>
    <name evidence="8" type="ORF">OXX778_LOCUS7647</name>
</gene>
<keyword evidence="4 6" id="KW-0788">Thiol protease</keyword>